<name>A0A9X3YQX7_9GAMM</name>
<dbReference type="AlphaFoldDB" id="A0A9X3YQX7"/>
<gene>
    <name evidence="1" type="ORF">OD750_023090</name>
</gene>
<sequence>MLASLLIAAAFAAEPPSEEMNAAAAYIQSNYLPVIFDACKQHAPLRAPEYEQALERWNKANKKVVAYGEKVSRAQAQAQGMQLEAMIAQSLADLRNDMSGKTPEEMDAGCANALRSAWAESQPK</sequence>
<comment type="caution">
    <text evidence="1">The sequence shown here is derived from an EMBL/GenBank/DDBJ whole genome shotgun (WGS) entry which is preliminary data.</text>
</comment>
<dbReference type="RefSeq" id="WP_263540612.1">
    <property type="nucleotide sequence ID" value="NZ_JAOVZO020000020.1"/>
</dbReference>
<reference evidence="1" key="1">
    <citation type="submission" date="2023-02" db="EMBL/GenBank/DDBJ databases">
        <title>Tahibacter soli sp. nov. isolated from soil.</title>
        <authorList>
            <person name="Baek J.H."/>
            <person name="Lee J.K."/>
            <person name="Choi D.G."/>
            <person name="Jeon C.O."/>
        </authorList>
    </citation>
    <scope>NUCLEOTIDE SEQUENCE</scope>
    <source>
        <strain evidence="1">BL</strain>
    </source>
</reference>
<dbReference type="Proteomes" id="UP001139971">
    <property type="component" value="Unassembled WGS sequence"/>
</dbReference>
<evidence type="ECO:0000313" key="2">
    <source>
        <dbReference type="Proteomes" id="UP001139971"/>
    </source>
</evidence>
<protein>
    <submittedName>
        <fullName evidence="1">Uncharacterized protein</fullName>
    </submittedName>
</protein>
<organism evidence="1 2">
    <name type="scientific">Tahibacter soli</name>
    <dbReference type="NCBI Taxonomy" id="2983605"/>
    <lineage>
        <taxon>Bacteria</taxon>
        <taxon>Pseudomonadati</taxon>
        <taxon>Pseudomonadota</taxon>
        <taxon>Gammaproteobacteria</taxon>
        <taxon>Lysobacterales</taxon>
        <taxon>Rhodanobacteraceae</taxon>
        <taxon>Tahibacter</taxon>
    </lineage>
</organism>
<accession>A0A9X3YQX7</accession>
<keyword evidence="2" id="KW-1185">Reference proteome</keyword>
<evidence type="ECO:0000313" key="1">
    <source>
        <dbReference type="EMBL" id="MDC8015423.1"/>
    </source>
</evidence>
<dbReference type="EMBL" id="JAOVZO020000020">
    <property type="protein sequence ID" value="MDC8015423.1"/>
    <property type="molecule type" value="Genomic_DNA"/>
</dbReference>
<proteinExistence type="predicted"/>